<proteinExistence type="predicted"/>
<protein>
    <recommendedName>
        <fullName evidence="1">Nucleoside phosphorylase domain-containing protein</fullName>
    </recommendedName>
</protein>
<dbReference type="InterPro" id="IPR035994">
    <property type="entry name" value="Nucleoside_phosphorylase_sf"/>
</dbReference>
<accession>A0A3B0V390</accession>
<dbReference type="CDD" id="cd09007">
    <property type="entry name" value="NP-I_spr0068"/>
    <property type="match status" value="1"/>
</dbReference>
<gene>
    <name evidence="2" type="ORF">MNBD_DELTA04-155</name>
</gene>
<dbReference type="GO" id="GO:0003824">
    <property type="term" value="F:catalytic activity"/>
    <property type="evidence" value="ECO:0007669"/>
    <property type="project" value="InterPro"/>
</dbReference>
<reference evidence="2" key="1">
    <citation type="submission" date="2018-06" db="EMBL/GenBank/DDBJ databases">
        <authorList>
            <person name="Zhirakovskaya E."/>
        </authorList>
    </citation>
    <scope>NUCLEOTIDE SEQUENCE</scope>
</reference>
<dbReference type="GO" id="GO:0005829">
    <property type="term" value="C:cytosol"/>
    <property type="evidence" value="ECO:0007669"/>
    <property type="project" value="TreeGrafter"/>
</dbReference>
<dbReference type="PANTHER" id="PTHR43691">
    <property type="entry name" value="URIDINE PHOSPHORYLASE"/>
    <property type="match status" value="1"/>
</dbReference>
<evidence type="ECO:0000313" key="2">
    <source>
        <dbReference type="EMBL" id="VAW37978.1"/>
    </source>
</evidence>
<name>A0A3B0V390_9ZZZZ</name>
<dbReference type="Gene3D" id="3.40.50.1580">
    <property type="entry name" value="Nucleoside phosphorylase domain"/>
    <property type="match status" value="1"/>
</dbReference>
<evidence type="ECO:0000259" key="1">
    <source>
        <dbReference type="Pfam" id="PF01048"/>
    </source>
</evidence>
<dbReference type="Pfam" id="PF01048">
    <property type="entry name" value="PNP_UDP_1"/>
    <property type="match status" value="1"/>
</dbReference>
<dbReference type="GO" id="GO:0009116">
    <property type="term" value="P:nucleoside metabolic process"/>
    <property type="evidence" value="ECO:0007669"/>
    <property type="project" value="InterPro"/>
</dbReference>
<dbReference type="SUPFAM" id="SSF53167">
    <property type="entry name" value="Purine and uridine phosphorylases"/>
    <property type="match status" value="1"/>
</dbReference>
<organism evidence="2">
    <name type="scientific">hydrothermal vent metagenome</name>
    <dbReference type="NCBI Taxonomy" id="652676"/>
    <lineage>
        <taxon>unclassified sequences</taxon>
        <taxon>metagenomes</taxon>
        <taxon>ecological metagenomes</taxon>
    </lineage>
</organism>
<dbReference type="PANTHER" id="PTHR43691:SF11">
    <property type="entry name" value="FI09636P-RELATED"/>
    <property type="match status" value="1"/>
</dbReference>
<dbReference type="EMBL" id="UOEY01000054">
    <property type="protein sequence ID" value="VAW37978.1"/>
    <property type="molecule type" value="Genomic_DNA"/>
</dbReference>
<dbReference type="AlphaFoldDB" id="A0A3B0V390"/>
<sequence>MAANPSDVPRLRELAAEHSLKQHFLFHSGLYSSDHFFLAGPAVGAPMAVMCLEKLVALGAKDIILYGWCGSLVPALKALDILVPTWSLSEEGTSVHYEAGDRPQPDPELRHRLAAHCRQSGLTCSAGPVWTTDAPYRETRAKVQQYGAEGIVAVDMEYSALCTVAAYRGVRLAACMLVSDELWRPHWQPQYSRPEFRARSGAVLRFLCSWLKA</sequence>
<feature type="domain" description="Nucleoside phosphorylase" evidence="1">
    <location>
        <begin position="2"/>
        <end position="202"/>
    </location>
</feature>
<dbReference type="InterPro" id="IPR000845">
    <property type="entry name" value="Nucleoside_phosphorylase_d"/>
</dbReference>